<proteinExistence type="predicted"/>
<name>A0A934NPH8_9NOCA</name>
<accession>A0A934NPH8</accession>
<gene>
    <name evidence="2" type="ORF">JGU71_08785</name>
</gene>
<organism evidence="2 3">
    <name type="scientific">Antrihabitans stalagmiti</name>
    <dbReference type="NCBI Taxonomy" id="2799499"/>
    <lineage>
        <taxon>Bacteria</taxon>
        <taxon>Bacillati</taxon>
        <taxon>Actinomycetota</taxon>
        <taxon>Actinomycetes</taxon>
        <taxon>Mycobacteriales</taxon>
        <taxon>Nocardiaceae</taxon>
        <taxon>Antrihabitans</taxon>
    </lineage>
</organism>
<reference evidence="2" key="1">
    <citation type="submission" date="2020-12" db="EMBL/GenBank/DDBJ databases">
        <title>Antrihabitans popcorni sp. nov. and Antrihabitans auranticaus sp. nov., isolated from a larva cave.</title>
        <authorList>
            <person name="Lee S.D."/>
            <person name="Kim I.S."/>
        </authorList>
    </citation>
    <scope>NUCLEOTIDE SEQUENCE</scope>
    <source>
        <strain evidence="2">YC3-6</strain>
    </source>
</reference>
<dbReference type="EMBL" id="JAEMNV010000003">
    <property type="protein sequence ID" value="MBJ8338978.1"/>
    <property type="molecule type" value="Genomic_DNA"/>
</dbReference>
<dbReference type="AlphaFoldDB" id="A0A934NPH8"/>
<dbReference type="Proteomes" id="UP000655868">
    <property type="component" value="Unassembled WGS sequence"/>
</dbReference>
<evidence type="ECO:0000313" key="2">
    <source>
        <dbReference type="EMBL" id="MBJ8338978.1"/>
    </source>
</evidence>
<comment type="caution">
    <text evidence="2">The sequence shown here is derived from an EMBL/GenBank/DDBJ whole genome shotgun (WGS) entry which is preliminary data.</text>
</comment>
<dbReference type="RefSeq" id="WP_199703703.1">
    <property type="nucleotide sequence ID" value="NZ_JAEMNV010000003.1"/>
</dbReference>
<feature type="region of interest" description="Disordered" evidence="1">
    <location>
        <begin position="76"/>
        <end position="98"/>
    </location>
</feature>
<protein>
    <submittedName>
        <fullName evidence="2">Uncharacterized protein</fullName>
    </submittedName>
</protein>
<evidence type="ECO:0000256" key="1">
    <source>
        <dbReference type="SAM" id="MobiDB-lite"/>
    </source>
</evidence>
<sequence>MSTTEINELRQTIGQLRQCIGALRSQYGDARPITRLVNDLDRLDLDAADLEESPPPPIKGAPERRNDVIYVPDSRSDESAWMGAQDEGLGFHSRERTK</sequence>
<evidence type="ECO:0000313" key="3">
    <source>
        <dbReference type="Proteomes" id="UP000655868"/>
    </source>
</evidence>
<keyword evidence="3" id="KW-1185">Reference proteome</keyword>